<keyword evidence="2" id="KW-0732">Signal</keyword>
<dbReference type="AlphaFoldDB" id="A0A367GKW5"/>
<accession>A0A367GKW5</accession>
<feature type="chain" id="PRO_5016702470" evidence="2">
    <location>
        <begin position="19"/>
        <end position="945"/>
    </location>
</feature>
<evidence type="ECO:0000256" key="2">
    <source>
        <dbReference type="SAM" id="SignalP"/>
    </source>
</evidence>
<organism evidence="4 5">
    <name type="scientific">Mucilaginibacter hurinus</name>
    <dbReference type="NCBI Taxonomy" id="2201324"/>
    <lineage>
        <taxon>Bacteria</taxon>
        <taxon>Pseudomonadati</taxon>
        <taxon>Bacteroidota</taxon>
        <taxon>Sphingobacteriia</taxon>
        <taxon>Sphingobacteriales</taxon>
        <taxon>Sphingobacteriaceae</taxon>
        <taxon>Mucilaginibacter</taxon>
    </lineage>
</organism>
<name>A0A367GKW5_9SPHI</name>
<sequence length="945" mass="105758">MKFVRLFFLLATFLTANAVAVAYKGEFIAKKLPAKDTIIKLDPSKPIDRRLINGPLRKAENAGAATPATSTDTVPATPVGNDTSRLDTGRLGGKLPLSPDSDTTQKDPNGLESEVKAHAEDTIIIDNERNMMHLYGKARVSYEGTELDAEYIRVDRNKHLIFASGRISPKTRRYIGRPIIKQDKDKPAYADSILFDYKTKKAKVFNPASEQDGNFISGGQAKKLNETEVAYRNVIFSTCNEPFPDTHFGIVITKGIGEKKRIISGPAFLEIANVPLPLAIPFGFFPKPDARTSGVILPTFGEDQRLGFFIRNLGYYIALNDHIDFTNNASLYSKGSYELSTAARYLKRYKYQGNLTLSYSSHKYGLPGDPPQKTFNISWTHSQDPNANPGNTFSASVNAGSSSFYQNSPAGQGYSLQQLTQNNMRSSISYGKTWAGTPFNLTVGLGHSQEISAKRVTLDLPTIAFNMSTLSPFDKKDRVGEQKWYQKITVGYSMQAQNRLDNIPESQLFTKETLTRRMKNGMQHQIPIGLSLNILKYFQFNTSANYTERWYLQTIRKRYDRNDPNVSPGTPVTDTVTGFSRAGEYNLSAGFSTKVYSIASFKGKLRAIRHVMTPSISFNYKPDFADPSYGYYRDVVSEASIPFNYTSQRYSIYEQSVYGGPSAGRSAGIGFNLDNTIDAKIRPKSTDTSNTDKKISILQGLSLNTFYNFAADSLRLSPLTFSGHTGLFNQKVNISFNGSLNPYTIVGRDSISNGAITRYARQTNRFTWQDGRFPLLTSFNVSMSGSLNSTSFNPKRQQQPPPNTLQNMSPQQAQRLAQINSDPGAYIDFNVPWNISFSYNFTYNNQVTSTNTTNTLMISGDVSITPKWKIQYSTNYDLKAMQLSSATSFAIYRDLHCWDLSIQWLPFGYYKSYNVTIKVKSTILQDLKLTKRNDYSSNRYFGGGF</sequence>
<evidence type="ECO:0000313" key="4">
    <source>
        <dbReference type="EMBL" id="RCH53588.1"/>
    </source>
</evidence>
<dbReference type="GO" id="GO:1990351">
    <property type="term" value="C:transporter complex"/>
    <property type="evidence" value="ECO:0007669"/>
    <property type="project" value="TreeGrafter"/>
</dbReference>
<feature type="domain" description="LPS-assembly protein LptD central" evidence="3">
    <location>
        <begin position="262"/>
        <end position="743"/>
    </location>
</feature>
<dbReference type="GO" id="GO:0009279">
    <property type="term" value="C:cell outer membrane"/>
    <property type="evidence" value="ECO:0007669"/>
    <property type="project" value="TreeGrafter"/>
</dbReference>
<dbReference type="Proteomes" id="UP000253209">
    <property type="component" value="Unassembled WGS sequence"/>
</dbReference>
<comment type="caution">
    <text evidence="4">The sequence shown here is derived from an EMBL/GenBank/DDBJ whole genome shotgun (WGS) entry which is preliminary data.</text>
</comment>
<feature type="region of interest" description="Disordered" evidence="1">
    <location>
        <begin position="56"/>
        <end position="115"/>
    </location>
</feature>
<dbReference type="PANTHER" id="PTHR30189">
    <property type="entry name" value="LPS-ASSEMBLY PROTEIN"/>
    <property type="match status" value="1"/>
</dbReference>
<dbReference type="InterPro" id="IPR050218">
    <property type="entry name" value="LptD"/>
</dbReference>
<feature type="signal peptide" evidence="2">
    <location>
        <begin position="1"/>
        <end position="18"/>
    </location>
</feature>
<reference evidence="4 5" key="1">
    <citation type="submission" date="2018-05" db="EMBL/GenBank/DDBJ databases">
        <title>Mucilaginibacter hurinus sp. nov., isolated from briquette warehouse soil.</title>
        <authorList>
            <person name="Choi L."/>
        </authorList>
    </citation>
    <scope>NUCLEOTIDE SEQUENCE [LARGE SCALE GENOMIC DNA]</scope>
    <source>
        <strain evidence="4 5">ZR32</strain>
    </source>
</reference>
<dbReference type="EMBL" id="QGDC01000013">
    <property type="protein sequence ID" value="RCH53588.1"/>
    <property type="molecule type" value="Genomic_DNA"/>
</dbReference>
<keyword evidence="5" id="KW-1185">Reference proteome</keyword>
<evidence type="ECO:0000256" key="1">
    <source>
        <dbReference type="SAM" id="MobiDB-lite"/>
    </source>
</evidence>
<dbReference type="Pfam" id="PF19838">
    <property type="entry name" value="LptD_2"/>
    <property type="match status" value="1"/>
</dbReference>
<evidence type="ECO:0000313" key="5">
    <source>
        <dbReference type="Proteomes" id="UP000253209"/>
    </source>
</evidence>
<gene>
    <name evidence="4" type="ORF">DJ568_16930</name>
</gene>
<dbReference type="InterPro" id="IPR045659">
    <property type="entry name" value="LptD_2"/>
</dbReference>
<feature type="region of interest" description="Disordered" evidence="1">
    <location>
        <begin position="787"/>
        <end position="810"/>
    </location>
</feature>
<dbReference type="PANTHER" id="PTHR30189:SF1">
    <property type="entry name" value="LPS-ASSEMBLY PROTEIN LPTD"/>
    <property type="match status" value="1"/>
</dbReference>
<proteinExistence type="predicted"/>
<protein>
    <submittedName>
        <fullName evidence="4">LPS-assembly protein LptD</fullName>
    </submittedName>
</protein>
<evidence type="ECO:0000259" key="3">
    <source>
        <dbReference type="Pfam" id="PF19838"/>
    </source>
</evidence>